<name>A0A1R1EEU4_9BACL</name>
<dbReference type="AlphaFoldDB" id="A0A1R1EEU4"/>
<dbReference type="InterPro" id="IPR024775">
    <property type="entry name" value="DinB-like"/>
</dbReference>
<evidence type="ECO:0000259" key="1">
    <source>
        <dbReference type="Pfam" id="PF12867"/>
    </source>
</evidence>
<proteinExistence type="predicted"/>
<dbReference type="EMBL" id="MRTP01000011">
    <property type="protein sequence ID" value="OMF50350.1"/>
    <property type="molecule type" value="Genomic_DNA"/>
</dbReference>
<dbReference type="RefSeq" id="WP_076174194.1">
    <property type="nucleotide sequence ID" value="NZ_MRTP01000011.1"/>
</dbReference>
<sequence>MRNAYLFGQIERVRTGIINKVSALPESKRDIVPDGFNNNIHWHLGHLLVISDMLVLQYSGKDGVIPAEYRPYFASGTKPADWQGEAPAWDTLISQLTEQIRVFQEQLGDDLNQPVAKADNFAKAETIDELLVMNINHEASHAGMINAMLKKLA</sequence>
<feature type="domain" description="DinB-like" evidence="1">
    <location>
        <begin position="9"/>
        <end position="145"/>
    </location>
</feature>
<evidence type="ECO:0000313" key="3">
    <source>
        <dbReference type="Proteomes" id="UP000187172"/>
    </source>
</evidence>
<dbReference type="Pfam" id="PF12867">
    <property type="entry name" value="DinB_2"/>
    <property type="match status" value="1"/>
</dbReference>
<dbReference type="InterPro" id="IPR034660">
    <property type="entry name" value="DinB/YfiT-like"/>
</dbReference>
<dbReference type="STRING" id="297318.BK138_27455"/>
<dbReference type="Gene3D" id="1.20.120.450">
    <property type="entry name" value="dinb family like domain"/>
    <property type="match status" value="1"/>
</dbReference>
<evidence type="ECO:0000313" key="2">
    <source>
        <dbReference type="EMBL" id="OMF50350.1"/>
    </source>
</evidence>
<reference evidence="2 3" key="1">
    <citation type="submission" date="2016-11" db="EMBL/GenBank/DDBJ databases">
        <title>Paenibacillus species isolates.</title>
        <authorList>
            <person name="Beno S.M."/>
        </authorList>
    </citation>
    <scope>NUCLEOTIDE SEQUENCE [LARGE SCALE GENOMIC DNA]</scope>
    <source>
        <strain evidence="2 3">FSL R5-0378</strain>
    </source>
</reference>
<protein>
    <recommendedName>
        <fullName evidence="1">DinB-like domain-containing protein</fullName>
    </recommendedName>
</protein>
<organism evidence="2 3">
    <name type="scientific">Paenibacillus rhizosphaerae</name>
    <dbReference type="NCBI Taxonomy" id="297318"/>
    <lineage>
        <taxon>Bacteria</taxon>
        <taxon>Bacillati</taxon>
        <taxon>Bacillota</taxon>
        <taxon>Bacilli</taxon>
        <taxon>Bacillales</taxon>
        <taxon>Paenibacillaceae</taxon>
        <taxon>Paenibacillus</taxon>
    </lineage>
</organism>
<comment type="caution">
    <text evidence="2">The sequence shown here is derived from an EMBL/GenBank/DDBJ whole genome shotgun (WGS) entry which is preliminary data.</text>
</comment>
<gene>
    <name evidence="2" type="ORF">BK138_27455</name>
</gene>
<dbReference type="Proteomes" id="UP000187172">
    <property type="component" value="Unassembled WGS sequence"/>
</dbReference>
<accession>A0A1R1EEU4</accession>
<keyword evidence="3" id="KW-1185">Reference proteome</keyword>
<dbReference type="SUPFAM" id="SSF109854">
    <property type="entry name" value="DinB/YfiT-like putative metalloenzymes"/>
    <property type="match status" value="1"/>
</dbReference>